<proteinExistence type="predicted"/>
<name>K3YY31_SETIT</name>
<dbReference type="HOGENOM" id="CLU_3369309_0_0_1"/>
<dbReference type="EnsemblPlants" id="KQL28482">
    <property type="protein sequence ID" value="KQL28482"/>
    <property type="gene ID" value="SETIT_019181mg"/>
</dbReference>
<dbReference type="Proteomes" id="UP000004995">
    <property type="component" value="Unassembled WGS sequence"/>
</dbReference>
<keyword evidence="2" id="KW-1185">Reference proteome</keyword>
<evidence type="ECO:0000313" key="2">
    <source>
        <dbReference type="Proteomes" id="UP000004995"/>
    </source>
</evidence>
<dbReference type="EMBL" id="AGNK02000097">
    <property type="status" value="NOT_ANNOTATED_CDS"/>
    <property type="molecule type" value="Genomic_DNA"/>
</dbReference>
<reference evidence="2" key="1">
    <citation type="journal article" date="2012" name="Nat. Biotechnol.">
        <title>Reference genome sequence of the model plant Setaria.</title>
        <authorList>
            <person name="Bennetzen J.L."/>
            <person name="Schmutz J."/>
            <person name="Wang H."/>
            <person name="Percifield R."/>
            <person name="Hawkins J."/>
            <person name="Pontaroli A.C."/>
            <person name="Estep M."/>
            <person name="Feng L."/>
            <person name="Vaughn J.N."/>
            <person name="Grimwood J."/>
            <person name="Jenkins J."/>
            <person name="Barry K."/>
            <person name="Lindquist E."/>
            <person name="Hellsten U."/>
            <person name="Deshpande S."/>
            <person name="Wang X."/>
            <person name="Wu X."/>
            <person name="Mitros T."/>
            <person name="Triplett J."/>
            <person name="Yang X."/>
            <person name="Ye C.Y."/>
            <person name="Mauro-Herrera M."/>
            <person name="Wang L."/>
            <person name="Li P."/>
            <person name="Sharma M."/>
            <person name="Sharma R."/>
            <person name="Ronald P.C."/>
            <person name="Panaud O."/>
            <person name="Kellogg E.A."/>
            <person name="Brutnell T.P."/>
            <person name="Doust A.N."/>
            <person name="Tuskan G.A."/>
            <person name="Rokhsar D."/>
            <person name="Devos K.M."/>
        </authorList>
    </citation>
    <scope>NUCLEOTIDE SEQUENCE [LARGE SCALE GENOMIC DNA]</scope>
    <source>
        <strain evidence="2">cv. Yugu1</strain>
    </source>
</reference>
<dbReference type="InParanoid" id="K3YY31"/>
<sequence length="35" mass="4019">MGAQRRGETVIHTQLYLGCFLLSIWLDRIANELSI</sequence>
<accession>K3YY31</accession>
<dbReference type="Gramene" id="KQL28482">
    <property type="protein sequence ID" value="KQL28482"/>
    <property type="gene ID" value="SETIT_019181mg"/>
</dbReference>
<dbReference type="AlphaFoldDB" id="K3YY31"/>
<protein>
    <submittedName>
        <fullName evidence="1">Uncharacterized protein</fullName>
    </submittedName>
</protein>
<reference evidence="1" key="2">
    <citation type="submission" date="2018-08" db="UniProtKB">
        <authorList>
            <consortium name="EnsemblPlants"/>
        </authorList>
    </citation>
    <scope>IDENTIFICATION</scope>
    <source>
        <strain evidence="1">Yugu1</strain>
    </source>
</reference>
<evidence type="ECO:0000313" key="1">
    <source>
        <dbReference type="EnsemblPlants" id="KQL28482"/>
    </source>
</evidence>
<organism evidence="1 2">
    <name type="scientific">Setaria italica</name>
    <name type="common">Foxtail millet</name>
    <name type="synonym">Panicum italicum</name>
    <dbReference type="NCBI Taxonomy" id="4555"/>
    <lineage>
        <taxon>Eukaryota</taxon>
        <taxon>Viridiplantae</taxon>
        <taxon>Streptophyta</taxon>
        <taxon>Embryophyta</taxon>
        <taxon>Tracheophyta</taxon>
        <taxon>Spermatophyta</taxon>
        <taxon>Magnoliopsida</taxon>
        <taxon>Liliopsida</taxon>
        <taxon>Poales</taxon>
        <taxon>Poaceae</taxon>
        <taxon>PACMAD clade</taxon>
        <taxon>Panicoideae</taxon>
        <taxon>Panicodae</taxon>
        <taxon>Paniceae</taxon>
        <taxon>Cenchrinae</taxon>
        <taxon>Setaria</taxon>
    </lineage>
</organism>